<organism evidence="2 3">
    <name type="scientific">Athelia psychrophila</name>
    <dbReference type="NCBI Taxonomy" id="1759441"/>
    <lineage>
        <taxon>Eukaryota</taxon>
        <taxon>Fungi</taxon>
        <taxon>Dikarya</taxon>
        <taxon>Basidiomycota</taxon>
        <taxon>Agaricomycotina</taxon>
        <taxon>Agaricomycetes</taxon>
        <taxon>Agaricomycetidae</taxon>
        <taxon>Atheliales</taxon>
        <taxon>Atheliaceae</taxon>
        <taxon>Athelia</taxon>
    </lineage>
</organism>
<protein>
    <submittedName>
        <fullName evidence="2">Uncharacterized protein</fullName>
    </submittedName>
</protein>
<name>A0A165WBT1_9AGAM</name>
<evidence type="ECO:0000313" key="2">
    <source>
        <dbReference type="EMBL" id="KZP07552.1"/>
    </source>
</evidence>
<proteinExistence type="predicted"/>
<reference evidence="2 3" key="1">
    <citation type="journal article" date="2016" name="Mol. Biol. Evol.">
        <title>Comparative Genomics of Early-Diverging Mushroom-Forming Fungi Provides Insights into the Origins of Lignocellulose Decay Capabilities.</title>
        <authorList>
            <person name="Nagy L.G."/>
            <person name="Riley R."/>
            <person name="Tritt A."/>
            <person name="Adam C."/>
            <person name="Daum C."/>
            <person name="Floudas D."/>
            <person name="Sun H."/>
            <person name="Yadav J.S."/>
            <person name="Pangilinan J."/>
            <person name="Larsson K.H."/>
            <person name="Matsuura K."/>
            <person name="Barry K."/>
            <person name="Labutti K."/>
            <person name="Kuo R."/>
            <person name="Ohm R.A."/>
            <person name="Bhattacharya S.S."/>
            <person name="Shirouzu T."/>
            <person name="Yoshinaga Y."/>
            <person name="Martin F.M."/>
            <person name="Grigoriev I.V."/>
            <person name="Hibbett D.S."/>
        </authorList>
    </citation>
    <scope>NUCLEOTIDE SEQUENCE [LARGE SCALE GENOMIC DNA]</scope>
    <source>
        <strain evidence="2 3">CBS 109695</strain>
    </source>
</reference>
<dbReference type="AlphaFoldDB" id="A0A165WBT1"/>
<feature type="region of interest" description="Disordered" evidence="1">
    <location>
        <begin position="174"/>
        <end position="211"/>
    </location>
</feature>
<sequence>MAGFQYRTPGDNPKRRAARNMGVHSALIPICLPDAWGQPQAPQRPGKACPLAARYNLPTFCVNFRPMADTFVSESVPRCILFSSEYYVAFYHPRANRLMVSVILCGQVAHPLCGSVYGGQRCTLCETSEPCSYLTRYIATELVLWPARRYCTCVIEAFLIRTVPLSSTSFPPADHLLPNSPSSPPSPHATLTAETRTSAAPAGDIECQTPGDNPKRWLPTRCIIRVNGIPMDGLPRQTSGVNPKRWPKLKLHSKERRMSGPRAVFMSDAIPPTDIINTQFTNLVQRLLAFDPSQRILLATLSARRLGTTPSAGLPTRCIIPVFGVLPQSIDGLRCRTPGDNPKRCAAQSRRVHWGLIPTALHCVPPEYHDAFFNLDRVMHSLTFIGNGNGYKVICPVYAWSIPLFCAL</sequence>
<accession>A0A165WBT1</accession>
<dbReference type="Proteomes" id="UP000076532">
    <property type="component" value="Unassembled WGS sequence"/>
</dbReference>
<evidence type="ECO:0000313" key="3">
    <source>
        <dbReference type="Proteomes" id="UP000076532"/>
    </source>
</evidence>
<dbReference type="EMBL" id="KV417747">
    <property type="protein sequence ID" value="KZP07552.1"/>
    <property type="molecule type" value="Genomic_DNA"/>
</dbReference>
<gene>
    <name evidence="2" type="ORF">FIBSPDRAFT_901976</name>
</gene>
<keyword evidence="3" id="KW-1185">Reference proteome</keyword>
<evidence type="ECO:0000256" key="1">
    <source>
        <dbReference type="SAM" id="MobiDB-lite"/>
    </source>
</evidence>